<keyword evidence="6 9" id="KW-0234">DNA repair</keyword>
<dbReference type="GO" id="GO:0017108">
    <property type="term" value="F:5'-flap endonuclease activity"/>
    <property type="evidence" value="ECO:0007669"/>
    <property type="project" value="InterPro"/>
</dbReference>
<dbReference type="HAMAP" id="MF_03110">
    <property type="entry name" value="Endonuc_su_Slx4"/>
    <property type="match status" value="1"/>
</dbReference>
<keyword evidence="3 9" id="KW-0597">Phosphoprotein</keyword>
<accession>A0A166U2S2</accession>
<evidence type="ECO:0000256" key="10">
    <source>
        <dbReference type="SAM" id="MobiDB-lite"/>
    </source>
</evidence>
<feature type="compositionally biased region" description="Polar residues" evidence="10">
    <location>
        <begin position="711"/>
        <end position="725"/>
    </location>
</feature>
<evidence type="ECO:0000256" key="6">
    <source>
        <dbReference type="ARBA" id="ARBA00023204"/>
    </source>
</evidence>
<proteinExistence type="inferred from homology"/>
<evidence type="ECO:0000313" key="11">
    <source>
        <dbReference type="EMBL" id="OAA31979.1"/>
    </source>
</evidence>
<dbReference type="PRINTS" id="PR00929">
    <property type="entry name" value="ATHOOK"/>
</dbReference>
<evidence type="ECO:0000256" key="8">
    <source>
        <dbReference type="ARBA" id="ARBA00029496"/>
    </source>
</evidence>
<keyword evidence="11" id="KW-0378">Hydrolase</keyword>
<keyword evidence="11" id="KW-0540">Nuclease</keyword>
<gene>
    <name evidence="9" type="primary">SLX4</name>
    <name evidence="11" type="ORF">AAL_01311</name>
</gene>
<dbReference type="EMBL" id="AZGY01000002">
    <property type="protein sequence ID" value="OAA31979.1"/>
    <property type="molecule type" value="Genomic_DNA"/>
</dbReference>
<dbReference type="STRING" id="1081109.A0A166U2S2"/>
<keyword evidence="5 9" id="KW-0233">DNA recombination</keyword>
<sequence length="871" mass="94748">MASPDVFLSSPSRTARHFVIPSSSPDLPSVQEFLSSKLRRPAVKSGSRAMPIPDDAPSTFTSARNLWKSVQASEIHAQSKDHPIEVDDGETSTPVTASASLLEPRPRQRRQVQIQEVNGQGNGAEMVKEKSEQPWRKFKPTTPDRASRCEPTATNTAPSAAPDISKDVVTYLVDSPEQAPPLSAPPASPPLHLAPVRRQDILEPLLLEPAMTRRKDWTPPPPQVDSLPQLDSSPREIASTDSKAPDRQASFGNMISGFRCASAAAFETATLISAVPAVSKRKLDHDQGEETIVDSCSVSPKPVTKPKPKKSRKKPRTITSVATAAYKPLTQPDDVDEPQEPALPTAYRPTTRDGSKPKARKRPSKTKRKAKLPEPVLFSPETALRQVAHQDFVFGTSSQLAGEHSPTFLKNLQRAMAMSNELDTVQCIEPLNSDVIEPPESRPKLWDAATRDADGDLFDLEVINLTETDSGAAHASNSQDPFGYVRGDEKHSSSLRTDTVQISTGTVAFIDISETPVKAAELAPGGNPTDSEKITARNDVLPSQQTSSETQSFEGADLPLFSQAASCATAETEPVPGNEKRPPPVTFEHFTDAQLAKEVSRFGFKPIKRRSTMIALLEKCWQQRNGIAATGQVRAKSAFTPSQRAPPLGSPSPKRPRGRPRKNSSEDVSLQEPPPSAQAPQTPKRPRGRPRKQVEANPSEPRTPVGERARAQSQHGSVTPQQHNQGAKVIEIADSESESVNALCPSSDSSPSSILSSPGAIDLTKSMNVDTETSVLAAPTDAQQDLFDCITKAVTTAPRTNDVSQPSWHEKILLYDPIVLEELAAWLNSGQLSRVGFDDEINPGDLKKWCQSKSICCLWKVNLHGKERKRY</sequence>
<evidence type="ECO:0000256" key="4">
    <source>
        <dbReference type="ARBA" id="ARBA00022763"/>
    </source>
</evidence>
<feature type="region of interest" description="Disordered" evidence="10">
    <location>
        <begin position="471"/>
        <end position="490"/>
    </location>
</feature>
<feature type="compositionally biased region" description="Basic residues" evidence="10">
    <location>
        <begin position="304"/>
        <end position="316"/>
    </location>
</feature>
<name>A0A166U2S2_9HYPO</name>
<feature type="region of interest" description="Disordered" evidence="10">
    <location>
        <begin position="71"/>
        <end position="161"/>
    </location>
</feature>
<evidence type="ECO:0000256" key="3">
    <source>
        <dbReference type="ARBA" id="ARBA00022553"/>
    </source>
</evidence>
<comment type="similarity">
    <text evidence="2 9">Belongs to the SLX4 family.</text>
</comment>
<dbReference type="SMART" id="SM00384">
    <property type="entry name" value="AT_hook"/>
    <property type="match status" value="2"/>
</dbReference>
<feature type="region of interest" description="Disordered" evidence="10">
    <location>
        <begin position="289"/>
        <end position="373"/>
    </location>
</feature>
<organism evidence="11 12">
    <name type="scientific">Moelleriella libera RCEF 2490</name>
    <dbReference type="NCBI Taxonomy" id="1081109"/>
    <lineage>
        <taxon>Eukaryota</taxon>
        <taxon>Fungi</taxon>
        <taxon>Dikarya</taxon>
        <taxon>Ascomycota</taxon>
        <taxon>Pezizomycotina</taxon>
        <taxon>Sordariomycetes</taxon>
        <taxon>Hypocreomycetidae</taxon>
        <taxon>Hypocreales</taxon>
        <taxon>Clavicipitaceae</taxon>
        <taxon>Moelleriella</taxon>
    </lineage>
</organism>
<comment type="PTM">
    <text evidence="9">Phosphorylated in response to DNA damage.</text>
</comment>
<dbReference type="AlphaFoldDB" id="A0A166U2S2"/>
<keyword evidence="4 9" id="KW-0227">DNA damage</keyword>
<dbReference type="GO" id="GO:0006310">
    <property type="term" value="P:DNA recombination"/>
    <property type="evidence" value="ECO:0007669"/>
    <property type="project" value="UniProtKB-UniRule"/>
</dbReference>
<feature type="compositionally biased region" description="Low complexity" evidence="10">
    <location>
        <begin position="151"/>
        <end position="161"/>
    </location>
</feature>
<feature type="region of interest" description="Disordered" evidence="10">
    <location>
        <begin position="212"/>
        <end position="248"/>
    </location>
</feature>
<dbReference type="GO" id="GO:0006260">
    <property type="term" value="P:DNA replication"/>
    <property type="evidence" value="ECO:0007669"/>
    <property type="project" value="InterPro"/>
</dbReference>
<comment type="subunit">
    <text evidence="9">Forms a heterodimer with SLX1.</text>
</comment>
<reference evidence="11 12" key="1">
    <citation type="journal article" date="2016" name="Genome Biol. Evol.">
        <title>Divergent and convergent evolution of fungal pathogenicity.</title>
        <authorList>
            <person name="Shang Y."/>
            <person name="Xiao G."/>
            <person name="Zheng P."/>
            <person name="Cen K."/>
            <person name="Zhan S."/>
            <person name="Wang C."/>
        </authorList>
    </citation>
    <scope>NUCLEOTIDE SEQUENCE [LARGE SCALE GENOMIC DNA]</scope>
    <source>
        <strain evidence="11 12">RCEF 2490</strain>
    </source>
</reference>
<dbReference type="GO" id="GO:0006281">
    <property type="term" value="P:DNA repair"/>
    <property type="evidence" value="ECO:0007669"/>
    <property type="project" value="UniProtKB-UniRule"/>
</dbReference>
<evidence type="ECO:0000256" key="1">
    <source>
        <dbReference type="ARBA" id="ARBA00004123"/>
    </source>
</evidence>
<feature type="region of interest" description="Disordered" evidence="10">
    <location>
        <begin position="1"/>
        <end position="58"/>
    </location>
</feature>
<dbReference type="GO" id="GO:0003677">
    <property type="term" value="F:DNA binding"/>
    <property type="evidence" value="ECO:0007669"/>
    <property type="project" value="InterPro"/>
</dbReference>
<dbReference type="Proteomes" id="UP000078544">
    <property type="component" value="Unassembled WGS sequence"/>
</dbReference>
<feature type="compositionally biased region" description="Polar residues" evidence="10">
    <location>
        <begin position="471"/>
        <end position="480"/>
    </location>
</feature>
<keyword evidence="12" id="KW-1185">Reference proteome</keyword>
<dbReference type="InterPro" id="IPR027784">
    <property type="entry name" value="Slx4_ascomycetes"/>
</dbReference>
<evidence type="ECO:0000256" key="5">
    <source>
        <dbReference type="ARBA" id="ARBA00023172"/>
    </source>
</evidence>
<evidence type="ECO:0000256" key="7">
    <source>
        <dbReference type="ARBA" id="ARBA00023242"/>
    </source>
</evidence>
<dbReference type="OrthoDB" id="5349119at2759"/>
<feature type="region of interest" description="Disordered" evidence="10">
    <location>
        <begin position="632"/>
        <end position="725"/>
    </location>
</feature>
<keyword evidence="7 9" id="KW-0539">Nucleus</keyword>
<dbReference type="GO" id="GO:0033557">
    <property type="term" value="C:Slx1-Slx4 complex"/>
    <property type="evidence" value="ECO:0007669"/>
    <property type="project" value="UniProtKB-UniRule"/>
</dbReference>
<comment type="caution">
    <text evidence="11">The sequence shown here is derived from an EMBL/GenBank/DDBJ whole genome shotgun (WGS) entry which is preliminary data.</text>
</comment>
<dbReference type="InterPro" id="IPR018574">
    <property type="entry name" value="Structure-sp_endonuc_su_Slx4"/>
</dbReference>
<dbReference type="InterPro" id="IPR017956">
    <property type="entry name" value="AT_hook_DNA-bd_motif"/>
</dbReference>
<feature type="compositionally biased region" description="Basic and acidic residues" evidence="10">
    <location>
        <begin position="126"/>
        <end position="135"/>
    </location>
</feature>
<feature type="compositionally biased region" description="Basic residues" evidence="10">
    <location>
        <begin position="357"/>
        <end position="370"/>
    </location>
</feature>
<comment type="subcellular location">
    <subcellularLocation>
        <location evidence="1 9">Nucleus</location>
    </subcellularLocation>
</comment>
<protein>
    <recommendedName>
        <fullName evidence="8 9">Structure-specific endonuclease subunit SLX4</fullName>
    </recommendedName>
</protein>
<dbReference type="CDD" id="cd22999">
    <property type="entry name" value="SAP_SLX4"/>
    <property type="match status" value="1"/>
</dbReference>
<feature type="region of interest" description="Disordered" evidence="10">
    <location>
        <begin position="567"/>
        <end position="586"/>
    </location>
</feature>
<comment type="function">
    <text evidence="9">Regulatory subunit of the SLX1-SLX4 structure-specific endonuclease that resolves DNA secondary structures generated during DNA repair and recombination. Has endonuclease activity towards branched DNA substrates, introducing single-strand cuts in duplex DNA close to junctions with ss-DNA.</text>
</comment>
<dbReference type="Pfam" id="PF09494">
    <property type="entry name" value="Slx4"/>
    <property type="match status" value="1"/>
</dbReference>
<evidence type="ECO:0000256" key="2">
    <source>
        <dbReference type="ARBA" id="ARBA00006661"/>
    </source>
</evidence>
<keyword evidence="11" id="KW-0255">Endonuclease</keyword>
<evidence type="ECO:0000313" key="12">
    <source>
        <dbReference type="Proteomes" id="UP000078544"/>
    </source>
</evidence>
<evidence type="ECO:0000256" key="9">
    <source>
        <dbReference type="HAMAP-Rule" id="MF_03110"/>
    </source>
</evidence>